<feature type="transmembrane region" description="Helical" evidence="2">
    <location>
        <begin position="257"/>
        <end position="275"/>
    </location>
</feature>
<feature type="transmembrane region" description="Helical" evidence="2">
    <location>
        <begin position="75"/>
        <end position="100"/>
    </location>
</feature>
<feature type="transmembrane region" description="Helical" evidence="2">
    <location>
        <begin position="185"/>
        <end position="210"/>
    </location>
</feature>
<feature type="transmembrane region" description="Helical" evidence="2">
    <location>
        <begin position="311"/>
        <end position="333"/>
    </location>
</feature>
<organism evidence="3 4">
    <name type="scientific">Orchesella dallaii</name>
    <dbReference type="NCBI Taxonomy" id="48710"/>
    <lineage>
        <taxon>Eukaryota</taxon>
        <taxon>Metazoa</taxon>
        <taxon>Ecdysozoa</taxon>
        <taxon>Arthropoda</taxon>
        <taxon>Hexapoda</taxon>
        <taxon>Collembola</taxon>
        <taxon>Entomobryomorpha</taxon>
        <taxon>Entomobryoidea</taxon>
        <taxon>Orchesellidae</taxon>
        <taxon>Orchesellinae</taxon>
        <taxon>Orchesella</taxon>
    </lineage>
</organism>
<reference evidence="3 4" key="1">
    <citation type="submission" date="2024-08" db="EMBL/GenBank/DDBJ databases">
        <authorList>
            <person name="Cucini C."/>
            <person name="Frati F."/>
        </authorList>
    </citation>
    <scope>NUCLEOTIDE SEQUENCE [LARGE SCALE GENOMIC DNA]</scope>
</reference>
<keyword evidence="2" id="KW-0812">Transmembrane</keyword>
<evidence type="ECO:0008006" key="5">
    <source>
        <dbReference type="Google" id="ProtNLM"/>
    </source>
</evidence>
<keyword evidence="2" id="KW-1133">Transmembrane helix</keyword>
<protein>
    <recommendedName>
        <fullName evidence="5">Odorant receptor</fullName>
    </recommendedName>
</protein>
<proteinExistence type="predicted"/>
<accession>A0ABP1RJI9</accession>
<feature type="transmembrane region" description="Helical" evidence="2">
    <location>
        <begin position="112"/>
        <end position="138"/>
    </location>
</feature>
<gene>
    <name evidence="3" type="ORF">ODALV1_LOCUS22944</name>
</gene>
<feature type="transmembrane region" description="Helical" evidence="2">
    <location>
        <begin position="345"/>
        <end position="364"/>
    </location>
</feature>
<evidence type="ECO:0000256" key="1">
    <source>
        <dbReference type="SAM" id="MobiDB-lite"/>
    </source>
</evidence>
<evidence type="ECO:0000313" key="4">
    <source>
        <dbReference type="Proteomes" id="UP001642540"/>
    </source>
</evidence>
<keyword evidence="4" id="KW-1185">Reference proteome</keyword>
<comment type="caution">
    <text evidence="3">The sequence shown here is derived from an EMBL/GenBank/DDBJ whole genome shotgun (WGS) entry which is preliminary data.</text>
</comment>
<evidence type="ECO:0000256" key="2">
    <source>
        <dbReference type="SAM" id="Phobius"/>
    </source>
</evidence>
<dbReference type="Proteomes" id="UP001642540">
    <property type="component" value="Unassembled WGS sequence"/>
</dbReference>
<feature type="transmembrane region" description="Helical" evidence="2">
    <location>
        <begin position="230"/>
        <end position="250"/>
    </location>
</feature>
<sequence length="445" mass="50517">MSTTSHPTPVNGEAEAEVPASPPLPKAIPSKSEISELTWNSLALLDRAYFFMHPMPYNWQNNKFHFRGWSELKCLLVPHFFVIFFTLFAGTILCGGLLIAHFQHWGTISLPMINILTFPICAMVSTLTCIAEMVCFAYGSEFESYLNRLRALEIAFQAEVVAPASQNMSESAKKRKIGRERKSEYIGSMLCFLMFAFPIGVVPLVLGGTAFHLDPFYFIAEAYFLPQAEYRSILVILGFWLARFFVNLLMLLEVSRMALLGVAIMPAMVQIYRIILDTMMTDLGHVEGTRGRRILGFYTQLDLIHNIAQTFVSIVLAINMMTGLVLMVLMSWATFKAYGILPLELYWICPIGVVGIPVFIHATLPQAAHVHDESKELIERWKIVSRDWKREDGRRDALVRKRLQSCRPVFWCCGGWFRVKHSTMVTYVMAIVDRVVDALLGIHVD</sequence>
<dbReference type="EMBL" id="CAXLJM020000076">
    <property type="protein sequence ID" value="CAL8129181.1"/>
    <property type="molecule type" value="Genomic_DNA"/>
</dbReference>
<evidence type="ECO:0000313" key="3">
    <source>
        <dbReference type="EMBL" id="CAL8129181.1"/>
    </source>
</evidence>
<keyword evidence="2" id="KW-0472">Membrane</keyword>
<feature type="region of interest" description="Disordered" evidence="1">
    <location>
        <begin position="1"/>
        <end position="25"/>
    </location>
</feature>
<name>A0ABP1RJI9_9HEXA</name>